<dbReference type="AlphaFoldDB" id="A0A2U3QIT2"/>
<dbReference type="CDD" id="cd02136">
    <property type="entry name" value="PnbA_NfnB-like"/>
    <property type="match status" value="1"/>
</dbReference>
<reference evidence="3" key="1">
    <citation type="submission" date="2018-03" db="EMBL/GenBank/DDBJ databases">
        <authorList>
            <person name="Zecchin S."/>
        </authorList>
    </citation>
    <scope>NUCLEOTIDE SEQUENCE [LARGE SCALE GENOMIC DNA]</scope>
</reference>
<dbReference type="OrthoDB" id="9809288at2"/>
<dbReference type="SUPFAM" id="SSF55469">
    <property type="entry name" value="FMN-dependent nitroreductase-like"/>
    <property type="match status" value="1"/>
</dbReference>
<dbReference type="InterPro" id="IPR000415">
    <property type="entry name" value="Nitroreductase-like"/>
</dbReference>
<dbReference type="Pfam" id="PF00881">
    <property type="entry name" value="Nitroreductase"/>
    <property type="match status" value="2"/>
</dbReference>
<dbReference type="PANTHER" id="PTHR23026:SF123">
    <property type="entry name" value="NAD(P)H NITROREDUCTASE RV3131-RELATED"/>
    <property type="match status" value="1"/>
</dbReference>
<accession>A0A2U3QIT2</accession>
<dbReference type="InterPro" id="IPR029479">
    <property type="entry name" value="Nitroreductase"/>
</dbReference>
<dbReference type="InterPro" id="IPR050627">
    <property type="entry name" value="Nitroreductase/BluB"/>
</dbReference>
<sequence length="167" mass="18779">MDILETIKSRRSIRKFENVQVPEELLEKILEAGRWAPSGLNNQPWRFAVISDVSIREMFSQLTHYSRIVASSQILIAVFLDTAVSYDRTKDVQAVGACIQNMLLEAHALGLGGVWLGEILRSSEQINKILGLSNNLELMAVIALGYPAESPKNSQRKELKNLVIFRK</sequence>
<evidence type="ECO:0000313" key="3">
    <source>
        <dbReference type="Proteomes" id="UP000245125"/>
    </source>
</evidence>
<dbReference type="GO" id="GO:0016491">
    <property type="term" value="F:oxidoreductase activity"/>
    <property type="evidence" value="ECO:0007669"/>
    <property type="project" value="InterPro"/>
</dbReference>
<dbReference type="Proteomes" id="UP000245125">
    <property type="component" value="Unassembled WGS sequence"/>
</dbReference>
<organism evidence="2 3">
    <name type="scientific">Candidatus Sulfobium mesophilum</name>
    <dbReference type="NCBI Taxonomy" id="2016548"/>
    <lineage>
        <taxon>Bacteria</taxon>
        <taxon>Pseudomonadati</taxon>
        <taxon>Nitrospirota</taxon>
        <taxon>Nitrospiria</taxon>
        <taxon>Nitrospirales</taxon>
        <taxon>Nitrospiraceae</taxon>
        <taxon>Candidatus Sulfobium</taxon>
    </lineage>
</organism>
<proteinExistence type="predicted"/>
<dbReference type="Gene3D" id="3.40.109.10">
    <property type="entry name" value="NADH Oxidase"/>
    <property type="match status" value="1"/>
</dbReference>
<name>A0A2U3QIT2_9BACT</name>
<protein>
    <submittedName>
        <fullName evidence="2">Nitroreductase</fullName>
    </submittedName>
</protein>
<evidence type="ECO:0000313" key="2">
    <source>
        <dbReference type="EMBL" id="SPQ01322.1"/>
    </source>
</evidence>
<feature type="domain" description="Nitroreductase" evidence="1">
    <location>
        <begin position="76"/>
        <end position="146"/>
    </location>
</feature>
<gene>
    <name evidence="2" type="ORF">NBG4_50054</name>
</gene>
<dbReference type="EMBL" id="OUUY01000097">
    <property type="protein sequence ID" value="SPQ01322.1"/>
    <property type="molecule type" value="Genomic_DNA"/>
</dbReference>
<feature type="domain" description="Nitroreductase" evidence="1">
    <location>
        <begin position="7"/>
        <end position="62"/>
    </location>
</feature>
<evidence type="ECO:0000259" key="1">
    <source>
        <dbReference type="Pfam" id="PF00881"/>
    </source>
</evidence>
<keyword evidence="3" id="KW-1185">Reference proteome</keyword>
<dbReference type="PANTHER" id="PTHR23026">
    <property type="entry name" value="NADPH NITROREDUCTASE"/>
    <property type="match status" value="1"/>
</dbReference>